<dbReference type="RefSeq" id="WP_213098672.1">
    <property type="nucleotide sequence ID" value="NZ_JAGYPN010000002.1"/>
</dbReference>
<accession>A0A942Z5Q9</accession>
<dbReference type="InterPro" id="IPR011701">
    <property type="entry name" value="MFS"/>
</dbReference>
<proteinExistence type="predicted"/>
<evidence type="ECO:0000256" key="2">
    <source>
        <dbReference type="ARBA" id="ARBA00022448"/>
    </source>
</evidence>
<gene>
    <name evidence="8" type="ORF">KHA91_13065</name>
</gene>
<feature type="transmembrane region" description="Helical" evidence="6">
    <location>
        <begin position="140"/>
        <end position="162"/>
    </location>
</feature>
<feature type="transmembrane region" description="Helical" evidence="6">
    <location>
        <begin position="259"/>
        <end position="278"/>
    </location>
</feature>
<feature type="transmembrane region" description="Helical" evidence="6">
    <location>
        <begin position="16"/>
        <end position="42"/>
    </location>
</feature>
<reference evidence="8 9" key="1">
    <citation type="submission" date="2021-05" db="EMBL/GenBank/DDBJ databases">
        <title>Novel Bacillus species.</title>
        <authorList>
            <person name="Liu G."/>
        </authorList>
    </citation>
    <scope>NUCLEOTIDE SEQUENCE [LARGE SCALE GENOMIC DNA]</scope>
    <source>
        <strain evidence="8 9">FJAT-49682</strain>
    </source>
</reference>
<evidence type="ECO:0000256" key="4">
    <source>
        <dbReference type="ARBA" id="ARBA00022989"/>
    </source>
</evidence>
<keyword evidence="4 6" id="KW-1133">Transmembrane helix</keyword>
<evidence type="ECO:0000259" key="7">
    <source>
        <dbReference type="PROSITE" id="PS50850"/>
    </source>
</evidence>
<dbReference type="InterPro" id="IPR020846">
    <property type="entry name" value="MFS_dom"/>
</dbReference>
<dbReference type="PROSITE" id="PS00216">
    <property type="entry name" value="SUGAR_TRANSPORT_1"/>
    <property type="match status" value="1"/>
</dbReference>
<protein>
    <submittedName>
        <fullName evidence="8">MFS transporter</fullName>
    </submittedName>
</protein>
<evidence type="ECO:0000256" key="1">
    <source>
        <dbReference type="ARBA" id="ARBA00004651"/>
    </source>
</evidence>
<dbReference type="Gene3D" id="1.20.1250.20">
    <property type="entry name" value="MFS general substrate transporter like domains"/>
    <property type="match status" value="2"/>
</dbReference>
<evidence type="ECO:0000256" key="3">
    <source>
        <dbReference type="ARBA" id="ARBA00022692"/>
    </source>
</evidence>
<dbReference type="PANTHER" id="PTHR23511:SF34">
    <property type="entry name" value="SYNAPTIC VESICLE GLYCOPROTEIN 2"/>
    <property type="match status" value="1"/>
</dbReference>
<evidence type="ECO:0000256" key="6">
    <source>
        <dbReference type="SAM" id="Phobius"/>
    </source>
</evidence>
<feature type="transmembrane region" description="Helical" evidence="6">
    <location>
        <begin position="105"/>
        <end position="128"/>
    </location>
</feature>
<organism evidence="8 9">
    <name type="scientific">Lederbergia citrea</name>
    <dbReference type="NCBI Taxonomy" id="2833581"/>
    <lineage>
        <taxon>Bacteria</taxon>
        <taxon>Bacillati</taxon>
        <taxon>Bacillota</taxon>
        <taxon>Bacilli</taxon>
        <taxon>Bacillales</taxon>
        <taxon>Bacillaceae</taxon>
        <taxon>Lederbergia</taxon>
    </lineage>
</organism>
<dbReference type="Pfam" id="PF07690">
    <property type="entry name" value="MFS_1"/>
    <property type="match status" value="1"/>
</dbReference>
<feature type="transmembrane region" description="Helical" evidence="6">
    <location>
        <begin position="222"/>
        <end position="239"/>
    </location>
</feature>
<dbReference type="CDD" id="cd17316">
    <property type="entry name" value="MFS_SV2_like"/>
    <property type="match status" value="1"/>
</dbReference>
<feature type="transmembrane region" description="Helical" evidence="6">
    <location>
        <begin position="343"/>
        <end position="367"/>
    </location>
</feature>
<keyword evidence="2" id="KW-0813">Transport</keyword>
<dbReference type="EMBL" id="JAGYPN010000002">
    <property type="protein sequence ID" value="MBS4223680.1"/>
    <property type="molecule type" value="Genomic_DNA"/>
</dbReference>
<feature type="transmembrane region" description="Helical" evidence="6">
    <location>
        <begin position="373"/>
        <end position="394"/>
    </location>
</feature>
<dbReference type="PROSITE" id="PS50850">
    <property type="entry name" value="MFS"/>
    <property type="match status" value="1"/>
</dbReference>
<comment type="subcellular location">
    <subcellularLocation>
        <location evidence="1">Cell membrane</location>
        <topology evidence="1">Multi-pass membrane protein</topology>
    </subcellularLocation>
</comment>
<evidence type="ECO:0000313" key="8">
    <source>
        <dbReference type="EMBL" id="MBS4223680.1"/>
    </source>
</evidence>
<evidence type="ECO:0000313" key="9">
    <source>
        <dbReference type="Proteomes" id="UP000676456"/>
    </source>
</evidence>
<dbReference type="PROSITE" id="PS00217">
    <property type="entry name" value="SUGAR_TRANSPORT_2"/>
    <property type="match status" value="1"/>
</dbReference>
<dbReference type="SUPFAM" id="SSF103473">
    <property type="entry name" value="MFS general substrate transporter"/>
    <property type="match status" value="1"/>
</dbReference>
<dbReference type="Proteomes" id="UP000676456">
    <property type="component" value="Unassembled WGS sequence"/>
</dbReference>
<keyword evidence="9" id="KW-1185">Reference proteome</keyword>
<dbReference type="InterPro" id="IPR036259">
    <property type="entry name" value="MFS_trans_sf"/>
</dbReference>
<sequence>MKTTTKEQPSISRNKLLGIAGTGWAFDAMDVGILSFVIAALAVDWNLSPGQMGWIGSINSIGMVVGAFVFGILADKLGRKNVFMLTLVLFSIASGLSALTTTLAAFMVLRFFVGAGLGGELPVASTLVSESVDARERGRVVVLLESFWALGWLIAAVIAYFIIPSFGWRVALIITALPAFYAIYLRRNLPDSPQYSAKKNLTQSIGQNIRDVWSKKYAKSTIMLWIVWFMVVFSYYGMFLWLPSVMVMKGFSLIKSFEYVLIMTLAQLPGYFTAAWIIERAGRKFVLATYMLGTAASALIFGNADTTMVLLISGIFLSFFNLGAWGALYAYTPEQYPTIIRATGAGMAAAAGRVGGVLGPLLVGSLVAAKYDIGYVFGIFCIAIVIGVLAVLFLGKETKQLELE</sequence>
<keyword evidence="3 6" id="KW-0812">Transmembrane</keyword>
<keyword evidence="5 6" id="KW-0472">Membrane</keyword>
<feature type="transmembrane region" description="Helical" evidence="6">
    <location>
        <begin position="54"/>
        <end position="74"/>
    </location>
</feature>
<feature type="transmembrane region" description="Helical" evidence="6">
    <location>
        <begin position="168"/>
        <end position="185"/>
    </location>
</feature>
<name>A0A942Z5Q9_9BACI</name>
<feature type="domain" description="Major facilitator superfamily (MFS) profile" evidence="7">
    <location>
        <begin position="16"/>
        <end position="399"/>
    </location>
</feature>
<feature type="transmembrane region" description="Helical" evidence="6">
    <location>
        <begin position="308"/>
        <end position="331"/>
    </location>
</feature>
<evidence type="ECO:0000256" key="5">
    <source>
        <dbReference type="ARBA" id="ARBA00023136"/>
    </source>
</evidence>
<dbReference type="InterPro" id="IPR005829">
    <property type="entry name" value="Sugar_transporter_CS"/>
</dbReference>
<comment type="caution">
    <text evidence="8">The sequence shown here is derived from an EMBL/GenBank/DDBJ whole genome shotgun (WGS) entry which is preliminary data.</text>
</comment>
<dbReference type="PANTHER" id="PTHR23511">
    <property type="entry name" value="SYNAPTIC VESICLE GLYCOPROTEIN 2"/>
    <property type="match status" value="1"/>
</dbReference>
<dbReference type="GO" id="GO:0022857">
    <property type="term" value="F:transmembrane transporter activity"/>
    <property type="evidence" value="ECO:0007669"/>
    <property type="project" value="InterPro"/>
</dbReference>
<feature type="transmembrane region" description="Helical" evidence="6">
    <location>
        <begin position="81"/>
        <end position="99"/>
    </location>
</feature>
<feature type="transmembrane region" description="Helical" evidence="6">
    <location>
        <begin position="285"/>
        <end position="302"/>
    </location>
</feature>
<dbReference type="GO" id="GO:0005886">
    <property type="term" value="C:plasma membrane"/>
    <property type="evidence" value="ECO:0007669"/>
    <property type="project" value="UniProtKB-SubCell"/>
</dbReference>
<dbReference type="AlphaFoldDB" id="A0A942Z5Q9"/>